<dbReference type="Gene3D" id="3.30.200.20">
    <property type="entry name" value="Phosphorylase Kinase, domain 1"/>
    <property type="match status" value="1"/>
</dbReference>
<reference evidence="9 10" key="1">
    <citation type="submission" date="2016-10" db="EMBL/GenBank/DDBJ databases">
        <authorList>
            <person name="de Groot N.N."/>
        </authorList>
    </citation>
    <scope>NUCLEOTIDE SEQUENCE [LARGE SCALE GENOMIC DNA]</scope>
    <source>
        <strain evidence="9 10">CGMCC 4.5681</strain>
    </source>
</reference>
<dbReference type="Gene3D" id="1.10.510.10">
    <property type="entry name" value="Transferase(Phosphotransferase) domain 1"/>
    <property type="match status" value="1"/>
</dbReference>
<keyword evidence="1" id="KW-0808">Transferase</keyword>
<evidence type="ECO:0000256" key="6">
    <source>
        <dbReference type="SAM" id="MobiDB-lite"/>
    </source>
</evidence>
<keyword evidence="9" id="KW-0723">Serine/threonine-protein kinase</keyword>
<dbReference type="InterPro" id="IPR011009">
    <property type="entry name" value="Kinase-like_dom_sf"/>
</dbReference>
<evidence type="ECO:0000259" key="8">
    <source>
        <dbReference type="PROSITE" id="PS50011"/>
    </source>
</evidence>
<dbReference type="PANTHER" id="PTHR43289:SF34">
    <property type="entry name" value="SERINE_THREONINE-PROTEIN KINASE YBDM-RELATED"/>
    <property type="match status" value="1"/>
</dbReference>
<dbReference type="GO" id="GO:0004674">
    <property type="term" value="F:protein serine/threonine kinase activity"/>
    <property type="evidence" value="ECO:0007669"/>
    <property type="project" value="UniProtKB-KW"/>
</dbReference>
<keyword evidence="4 5" id="KW-0067">ATP-binding</keyword>
<evidence type="ECO:0000256" key="1">
    <source>
        <dbReference type="ARBA" id="ARBA00022679"/>
    </source>
</evidence>
<dbReference type="PROSITE" id="PS00107">
    <property type="entry name" value="PROTEIN_KINASE_ATP"/>
    <property type="match status" value="1"/>
</dbReference>
<dbReference type="AlphaFoldDB" id="A0A1G9A517"/>
<evidence type="ECO:0000313" key="9">
    <source>
        <dbReference type="EMBL" id="SDK21944.1"/>
    </source>
</evidence>
<dbReference type="Proteomes" id="UP000198683">
    <property type="component" value="Unassembled WGS sequence"/>
</dbReference>
<sequence length="462" mass="47861">MPVFESLQPHDPSSVGPYRLESRLGAGGMGRVFLGRSRSGRVVAVKVVHPELAADRDFRQRFAREITLARTVSGFFTAEVVDADPEGTPPWLATAYVPGMSLDAAVGEYGPWPERDVLALGAGLAEALESIHAAGVVHRDLKPSNVLLGADGPRVIDFGISVAVEGSRLTRTGIAIGTPGFVSPEQLTGAPVGPAADVFCLGAVLAFAATATGPFGGGSWQGLWYRTVHEEPDLAALPPRLRPLVERCLAKSPADRPTASALLDQMAGHLGHGDRLAGLYAGAGWLPEPVAEVVRTLVMTAAPEDARATVTDLPPRPTRPQESPQVPASPQTRPAGAPSRGADLSPLQAAAAEAAARRLSAASSRAPGNVSPLRAAAAAAAARRLSAAAARPSGQGAATGPVRRNHATRPGAHGRQESRGRSAAETWAEATARRAKSRVTMLLMMVIPLLMLAVAVADALTA</sequence>
<dbReference type="EMBL" id="FNFB01000006">
    <property type="protein sequence ID" value="SDK21944.1"/>
    <property type="molecule type" value="Genomic_DNA"/>
</dbReference>
<feature type="transmembrane region" description="Helical" evidence="7">
    <location>
        <begin position="441"/>
        <end position="460"/>
    </location>
</feature>
<dbReference type="Pfam" id="PF00069">
    <property type="entry name" value="Pkinase"/>
    <property type="match status" value="1"/>
</dbReference>
<evidence type="ECO:0000256" key="4">
    <source>
        <dbReference type="ARBA" id="ARBA00022840"/>
    </source>
</evidence>
<proteinExistence type="predicted"/>
<feature type="compositionally biased region" description="Polar residues" evidence="6">
    <location>
        <begin position="320"/>
        <end position="332"/>
    </location>
</feature>
<gene>
    <name evidence="9" type="ORF">SAMN05421874_10631</name>
</gene>
<keyword evidence="7" id="KW-0812">Transmembrane</keyword>
<evidence type="ECO:0000256" key="5">
    <source>
        <dbReference type="PROSITE-ProRule" id="PRU10141"/>
    </source>
</evidence>
<dbReference type="PANTHER" id="PTHR43289">
    <property type="entry name" value="MITOGEN-ACTIVATED PROTEIN KINASE KINASE KINASE 20-RELATED"/>
    <property type="match status" value="1"/>
</dbReference>
<feature type="region of interest" description="Disordered" evidence="6">
    <location>
        <begin position="387"/>
        <end position="429"/>
    </location>
</feature>
<evidence type="ECO:0000313" key="10">
    <source>
        <dbReference type="Proteomes" id="UP000198683"/>
    </source>
</evidence>
<dbReference type="STRING" id="683260.SAMN05421874_10631"/>
<name>A0A1G9A517_9ACTN</name>
<feature type="domain" description="Protein kinase" evidence="8">
    <location>
        <begin position="18"/>
        <end position="272"/>
    </location>
</feature>
<evidence type="ECO:0000256" key="3">
    <source>
        <dbReference type="ARBA" id="ARBA00022777"/>
    </source>
</evidence>
<evidence type="ECO:0000256" key="7">
    <source>
        <dbReference type="SAM" id="Phobius"/>
    </source>
</evidence>
<dbReference type="InterPro" id="IPR017441">
    <property type="entry name" value="Protein_kinase_ATP_BS"/>
</dbReference>
<keyword evidence="7" id="KW-1133">Transmembrane helix</keyword>
<dbReference type="PROSITE" id="PS50011">
    <property type="entry name" value="PROTEIN_KINASE_DOM"/>
    <property type="match status" value="1"/>
</dbReference>
<dbReference type="InterPro" id="IPR008271">
    <property type="entry name" value="Ser/Thr_kinase_AS"/>
</dbReference>
<dbReference type="CDD" id="cd14014">
    <property type="entry name" value="STKc_PknB_like"/>
    <property type="match status" value="1"/>
</dbReference>
<feature type="binding site" evidence="5">
    <location>
        <position position="46"/>
    </location>
    <ligand>
        <name>ATP</name>
        <dbReference type="ChEBI" id="CHEBI:30616"/>
    </ligand>
</feature>
<accession>A0A1G9A517</accession>
<dbReference type="PROSITE" id="PS00108">
    <property type="entry name" value="PROTEIN_KINASE_ST"/>
    <property type="match status" value="1"/>
</dbReference>
<dbReference type="InterPro" id="IPR000719">
    <property type="entry name" value="Prot_kinase_dom"/>
</dbReference>
<keyword evidence="2 5" id="KW-0547">Nucleotide-binding</keyword>
<dbReference type="SUPFAM" id="SSF56112">
    <property type="entry name" value="Protein kinase-like (PK-like)"/>
    <property type="match status" value="1"/>
</dbReference>
<keyword evidence="3 9" id="KW-0418">Kinase</keyword>
<keyword evidence="7" id="KW-0472">Membrane</keyword>
<feature type="compositionally biased region" description="Low complexity" evidence="6">
    <location>
        <begin position="387"/>
        <end position="398"/>
    </location>
</feature>
<organism evidence="9 10">
    <name type="scientific">Nonomuraea maritima</name>
    <dbReference type="NCBI Taxonomy" id="683260"/>
    <lineage>
        <taxon>Bacteria</taxon>
        <taxon>Bacillati</taxon>
        <taxon>Actinomycetota</taxon>
        <taxon>Actinomycetes</taxon>
        <taxon>Streptosporangiales</taxon>
        <taxon>Streptosporangiaceae</taxon>
        <taxon>Nonomuraea</taxon>
    </lineage>
</organism>
<evidence type="ECO:0000256" key="2">
    <source>
        <dbReference type="ARBA" id="ARBA00022741"/>
    </source>
</evidence>
<feature type="region of interest" description="Disordered" evidence="6">
    <location>
        <begin position="305"/>
        <end position="343"/>
    </location>
</feature>
<dbReference type="SMART" id="SM00220">
    <property type="entry name" value="S_TKc"/>
    <property type="match status" value="1"/>
</dbReference>
<keyword evidence="10" id="KW-1185">Reference proteome</keyword>
<dbReference type="GO" id="GO:0005524">
    <property type="term" value="F:ATP binding"/>
    <property type="evidence" value="ECO:0007669"/>
    <property type="project" value="UniProtKB-UniRule"/>
</dbReference>
<protein>
    <submittedName>
        <fullName evidence="9">Serine/threonine protein kinase</fullName>
    </submittedName>
</protein>